<proteinExistence type="predicted"/>
<dbReference type="Proteomes" id="UP001153269">
    <property type="component" value="Unassembled WGS sequence"/>
</dbReference>
<dbReference type="EMBL" id="CADEAL010000440">
    <property type="protein sequence ID" value="CAB1420189.1"/>
    <property type="molecule type" value="Genomic_DNA"/>
</dbReference>
<reference evidence="1" key="1">
    <citation type="submission" date="2020-03" db="EMBL/GenBank/DDBJ databases">
        <authorList>
            <person name="Weist P."/>
        </authorList>
    </citation>
    <scope>NUCLEOTIDE SEQUENCE</scope>
</reference>
<organism evidence="1 2">
    <name type="scientific">Pleuronectes platessa</name>
    <name type="common">European plaice</name>
    <dbReference type="NCBI Taxonomy" id="8262"/>
    <lineage>
        <taxon>Eukaryota</taxon>
        <taxon>Metazoa</taxon>
        <taxon>Chordata</taxon>
        <taxon>Craniata</taxon>
        <taxon>Vertebrata</taxon>
        <taxon>Euteleostomi</taxon>
        <taxon>Actinopterygii</taxon>
        <taxon>Neopterygii</taxon>
        <taxon>Teleostei</taxon>
        <taxon>Neoteleostei</taxon>
        <taxon>Acanthomorphata</taxon>
        <taxon>Carangaria</taxon>
        <taxon>Pleuronectiformes</taxon>
        <taxon>Pleuronectoidei</taxon>
        <taxon>Pleuronectidae</taxon>
        <taxon>Pleuronectes</taxon>
    </lineage>
</organism>
<comment type="caution">
    <text evidence="1">The sequence shown here is derived from an EMBL/GenBank/DDBJ whole genome shotgun (WGS) entry which is preliminary data.</text>
</comment>
<name>A0A9N7TWH4_PLEPL</name>
<protein>
    <submittedName>
        <fullName evidence="1">Uncharacterized protein</fullName>
    </submittedName>
</protein>
<keyword evidence="2" id="KW-1185">Reference proteome</keyword>
<gene>
    <name evidence="1" type="ORF">PLEPLA_LOCUS8064</name>
</gene>
<evidence type="ECO:0000313" key="2">
    <source>
        <dbReference type="Proteomes" id="UP001153269"/>
    </source>
</evidence>
<sequence length="103" mass="11197">MQCCEVASRESAEVATPDNQRMALHTTAPLDKVQPSSGHGVELCIQAWIRLKKRGVSLPPEHEGDITRMAPCSVHPSVASPSLFLSSDAWIRDHMNLTGTFTG</sequence>
<feature type="non-terminal residue" evidence="1">
    <location>
        <position position="103"/>
    </location>
</feature>
<evidence type="ECO:0000313" key="1">
    <source>
        <dbReference type="EMBL" id="CAB1420189.1"/>
    </source>
</evidence>
<accession>A0A9N7TWH4</accession>
<dbReference type="AlphaFoldDB" id="A0A9N7TWH4"/>